<organism evidence="3 4">
    <name type="scientific">Thraustotheca clavata</name>
    <dbReference type="NCBI Taxonomy" id="74557"/>
    <lineage>
        <taxon>Eukaryota</taxon>
        <taxon>Sar</taxon>
        <taxon>Stramenopiles</taxon>
        <taxon>Oomycota</taxon>
        <taxon>Saprolegniomycetes</taxon>
        <taxon>Saprolegniales</taxon>
        <taxon>Achlyaceae</taxon>
        <taxon>Thraustotheca</taxon>
    </lineage>
</organism>
<evidence type="ECO:0000313" key="3">
    <source>
        <dbReference type="EMBL" id="OQR98832.1"/>
    </source>
</evidence>
<keyword evidence="4" id="KW-1185">Reference proteome</keyword>
<protein>
    <submittedName>
        <fullName evidence="3">Uncharacterized protein</fullName>
    </submittedName>
</protein>
<gene>
    <name evidence="3" type="ORF">THRCLA_21868</name>
</gene>
<name>A0A1V9ZLH9_9STRA</name>
<feature type="compositionally biased region" description="Basic and acidic residues" evidence="2">
    <location>
        <begin position="129"/>
        <end position="144"/>
    </location>
</feature>
<feature type="region of interest" description="Disordered" evidence="2">
    <location>
        <begin position="234"/>
        <end position="266"/>
    </location>
</feature>
<dbReference type="Proteomes" id="UP000243217">
    <property type="component" value="Unassembled WGS sequence"/>
</dbReference>
<dbReference type="PANTHER" id="PTHR15885">
    <property type="entry name" value="COILED-COIL DOMAIN-CONTAINING PROTEIN 174"/>
    <property type="match status" value="1"/>
</dbReference>
<accession>A0A1V9ZLH9</accession>
<evidence type="ECO:0000256" key="2">
    <source>
        <dbReference type="SAM" id="MobiDB-lite"/>
    </source>
</evidence>
<keyword evidence="1" id="KW-0175">Coiled coil</keyword>
<evidence type="ECO:0000313" key="4">
    <source>
        <dbReference type="Proteomes" id="UP000243217"/>
    </source>
</evidence>
<dbReference type="EMBL" id="JNBS01001841">
    <property type="protein sequence ID" value="OQR98832.1"/>
    <property type="molecule type" value="Genomic_DNA"/>
</dbReference>
<feature type="region of interest" description="Disordered" evidence="2">
    <location>
        <begin position="127"/>
        <end position="150"/>
    </location>
</feature>
<evidence type="ECO:0000256" key="1">
    <source>
        <dbReference type="ARBA" id="ARBA00023054"/>
    </source>
</evidence>
<feature type="region of interest" description="Disordered" evidence="2">
    <location>
        <begin position="37"/>
        <end position="95"/>
    </location>
</feature>
<dbReference type="PANTHER" id="PTHR15885:SF1">
    <property type="entry name" value="COILED-COIL DOMAIN-CONTAINING PROTEIN 174"/>
    <property type="match status" value="1"/>
</dbReference>
<feature type="compositionally biased region" description="Basic and acidic residues" evidence="2">
    <location>
        <begin position="70"/>
        <end position="89"/>
    </location>
</feature>
<dbReference type="AlphaFoldDB" id="A0A1V9ZLH9"/>
<reference evidence="3 4" key="1">
    <citation type="journal article" date="2014" name="Genome Biol. Evol.">
        <title>The secreted proteins of Achlya hypogyna and Thraustotheca clavata identify the ancestral oomycete secretome and reveal gene acquisitions by horizontal gene transfer.</title>
        <authorList>
            <person name="Misner I."/>
            <person name="Blouin N."/>
            <person name="Leonard G."/>
            <person name="Richards T.A."/>
            <person name="Lane C.E."/>
        </authorList>
    </citation>
    <scope>NUCLEOTIDE SEQUENCE [LARGE SCALE GENOMIC DNA]</scope>
    <source>
        <strain evidence="3 4">ATCC 34112</strain>
    </source>
</reference>
<dbReference type="GO" id="GO:0005634">
    <property type="term" value="C:nucleus"/>
    <property type="evidence" value="ECO:0007669"/>
    <property type="project" value="TreeGrafter"/>
</dbReference>
<sequence>MSLGFLTESALVPSKAKPIKVDSKSLVDLKAIVFHEQERKKATSESTGLRYKRGARSKASSTKNDVNAGIEKRRQRDEEDKLLGDDEKAKKKRSRHMLIEKAKIYDQMARGERPASSQDLLVNFNTKTNHRDHEFTETSKKQTQEDDDSVEITDEFGRTKKISKKSDEYQAYLREKQPADNKNTGSYVVSQWEKTLNVNEKTYLNEIKAQTQVAKLTLADKKQQKELRLQKLKQAFSKESKPQVPQNEPVSKEASEAANDFLSSLL</sequence>
<proteinExistence type="predicted"/>
<dbReference type="OrthoDB" id="333551at2759"/>
<dbReference type="InterPro" id="IPR025066">
    <property type="entry name" value="CCDC174-like"/>
</dbReference>
<comment type="caution">
    <text evidence="3">The sequence shown here is derived from an EMBL/GenBank/DDBJ whole genome shotgun (WGS) entry which is preliminary data.</text>
</comment>